<evidence type="ECO:0008006" key="3">
    <source>
        <dbReference type="Google" id="ProtNLM"/>
    </source>
</evidence>
<reference evidence="1 2" key="1">
    <citation type="submission" date="2019-12" db="EMBL/GenBank/DDBJ databases">
        <title>Full genome sequence of a Bacillus safensis strain isolated from commercially available natto in Indonesia.</title>
        <authorList>
            <person name="Yoshida M."/>
            <person name="Uomi M."/>
            <person name="Waturangi D."/>
            <person name="Ekaputri J.J."/>
            <person name="Setiamarga D.H.E."/>
        </authorList>
    </citation>
    <scope>NUCLEOTIDE SEQUENCE [LARGE SCALE GENOMIC DNA]</scope>
    <source>
        <strain evidence="1 2">IDN1</strain>
    </source>
</reference>
<gene>
    <name evidence="1" type="ORF">BsIDN1_56720</name>
</gene>
<accession>A0A5S9MIQ5</accession>
<proteinExistence type="predicted"/>
<sequence>MTSFQFTKMHGLGNNYIYVNQMKEQLPEEELSEIAIRVSSVYTGIGSDGMILICPHCCTCEDAHFQQ</sequence>
<dbReference type="EMBL" id="AP021906">
    <property type="protein sequence ID" value="BBP92054.1"/>
    <property type="molecule type" value="Genomic_DNA"/>
</dbReference>
<dbReference type="SUPFAM" id="SSF54506">
    <property type="entry name" value="Diaminopimelate epimerase-like"/>
    <property type="match status" value="1"/>
</dbReference>
<name>A0A5S9MIQ5_BACIA</name>
<evidence type="ECO:0000313" key="1">
    <source>
        <dbReference type="EMBL" id="BBP92054.1"/>
    </source>
</evidence>
<evidence type="ECO:0000313" key="2">
    <source>
        <dbReference type="Proteomes" id="UP000464658"/>
    </source>
</evidence>
<dbReference type="Gene3D" id="3.10.310.10">
    <property type="entry name" value="Diaminopimelate Epimerase, Chain A, domain 1"/>
    <property type="match status" value="1"/>
</dbReference>
<organism evidence="1 2">
    <name type="scientific">Bacillus safensis</name>
    <dbReference type="NCBI Taxonomy" id="561879"/>
    <lineage>
        <taxon>Bacteria</taxon>
        <taxon>Bacillati</taxon>
        <taxon>Bacillota</taxon>
        <taxon>Bacilli</taxon>
        <taxon>Bacillales</taxon>
        <taxon>Bacillaceae</taxon>
        <taxon>Bacillus</taxon>
    </lineage>
</organism>
<protein>
    <recommendedName>
        <fullName evidence="3">Diaminopimelate epimerase</fullName>
    </recommendedName>
</protein>
<dbReference type="Proteomes" id="UP000464658">
    <property type="component" value="Chromosome"/>
</dbReference>
<dbReference type="AlphaFoldDB" id="A0A5S9MIQ5"/>